<feature type="region of interest" description="Disordered" evidence="1">
    <location>
        <begin position="281"/>
        <end position="307"/>
    </location>
</feature>
<dbReference type="InterPro" id="IPR010657">
    <property type="entry name" value="ImpA_N"/>
</dbReference>
<evidence type="ECO:0000313" key="4">
    <source>
        <dbReference type="Proteomes" id="UP000308430"/>
    </source>
</evidence>
<dbReference type="EMBL" id="SSOC01000005">
    <property type="protein sequence ID" value="THF63698.1"/>
    <property type="molecule type" value="Genomic_DNA"/>
</dbReference>
<comment type="caution">
    <text evidence="3">The sequence shown here is derived from an EMBL/GenBank/DDBJ whole genome shotgun (WGS) entry which is preliminary data.</text>
</comment>
<dbReference type="OrthoDB" id="9771118at2"/>
<organism evidence="3 4">
    <name type="scientific">Pseudothauera nasutitermitis</name>
    <dbReference type="NCBI Taxonomy" id="2565930"/>
    <lineage>
        <taxon>Bacteria</taxon>
        <taxon>Pseudomonadati</taxon>
        <taxon>Pseudomonadota</taxon>
        <taxon>Betaproteobacteria</taxon>
        <taxon>Rhodocyclales</taxon>
        <taxon>Zoogloeaceae</taxon>
        <taxon>Pseudothauera</taxon>
    </lineage>
</organism>
<protein>
    <submittedName>
        <fullName evidence="3">Type VI secretion system protein TssA</fullName>
    </submittedName>
</protein>
<evidence type="ECO:0000313" key="3">
    <source>
        <dbReference type="EMBL" id="THF63698.1"/>
    </source>
</evidence>
<dbReference type="PANTHER" id="PTHR37951:SF1">
    <property type="entry name" value="TYPE VI SECRETION SYSTEM COMPONENT TSSA1"/>
    <property type="match status" value="1"/>
</dbReference>
<sequence>MDDLQERGEDMNQPAELPTAIDAFFEELVGVRGTALLAPVAQGGPTGHPAAQDESYRRIRVEREEEDASLPLGPWERELKRANWVAASELAAQALAARSKDLQLAAWLFEALIGRTGLRAVAPCLLLIDGLFRRFGAQLHPQDGEHRINLLQWINQKILPPLRRVPLTATGDEHDFAWNDWEQAQRNEQLRASLGRKADAEIEGATLADVGAALACTPQARIVFHVECLTAGLRALDALEATLVEQMPDDAPGFGALRGLLERIEVVLQAECRRRGVQAVPAEDDGAVAHTNPPPHADTASETPGQAERRAAYAALSRIAQTLERIEPHSPVPYLIRRAVAWGQLDTAQLYNEVFIRCGGQINIFELLGLEESMAGRGE</sequence>
<dbReference type="PANTHER" id="PTHR37951">
    <property type="entry name" value="CYTOPLASMIC PROTEIN-RELATED"/>
    <property type="match status" value="1"/>
</dbReference>
<accession>A0A4S4AUW2</accession>
<evidence type="ECO:0000256" key="1">
    <source>
        <dbReference type="SAM" id="MobiDB-lite"/>
    </source>
</evidence>
<dbReference type="AlphaFoldDB" id="A0A4S4AUW2"/>
<name>A0A4S4AUW2_9RHOO</name>
<dbReference type="InterPro" id="IPR017740">
    <property type="entry name" value="TssA-like"/>
</dbReference>
<reference evidence="3 4" key="1">
    <citation type="submission" date="2019-04" db="EMBL/GenBank/DDBJ databases">
        <title>Azoarcus nasutitermitis sp. nov. isolated from termite nest.</title>
        <authorList>
            <person name="Lin S.-Y."/>
            <person name="Hameed A."/>
            <person name="Hsu Y.-H."/>
            <person name="Young C.-C."/>
        </authorList>
    </citation>
    <scope>NUCLEOTIDE SEQUENCE [LARGE SCALE GENOMIC DNA]</scope>
    <source>
        <strain evidence="3 4">CC-YHH838</strain>
    </source>
</reference>
<dbReference type="Proteomes" id="UP000308430">
    <property type="component" value="Unassembled WGS sequence"/>
</dbReference>
<evidence type="ECO:0000259" key="2">
    <source>
        <dbReference type="Pfam" id="PF06812"/>
    </source>
</evidence>
<dbReference type="NCBIfam" id="TIGR03363">
    <property type="entry name" value="VI_chp_8"/>
    <property type="match status" value="1"/>
</dbReference>
<feature type="domain" description="ImpA N-terminal" evidence="2">
    <location>
        <begin position="37"/>
        <end position="155"/>
    </location>
</feature>
<gene>
    <name evidence="3" type="primary">tssA</name>
    <name evidence="3" type="ORF">E6C76_14005</name>
</gene>
<keyword evidence="4" id="KW-1185">Reference proteome</keyword>
<dbReference type="Pfam" id="PF06812">
    <property type="entry name" value="ImpA_N"/>
    <property type="match status" value="1"/>
</dbReference>
<proteinExistence type="predicted"/>